<feature type="compositionally biased region" description="Acidic residues" evidence="1">
    <location>
        <begin position="236"/>
        <end position="246"/>
    </location>
</feature>
<evidence type="ECO:0000256" key="1">
    <source>
        <dbReference type="SAM" id="MobiDB-lite"/>
    </source>
</evidence>
<evidence type="ECO:0000313" key="3">
    <source>
        <dbReference type="Proteomes" id="UP001287356"/>
    </source>
</evidence>
<keyword evidence="3" id="KW-1185">Reference proteome</keyword>
<organism evidence="2 3">
    <name type="scientific">Lasiosphaeria ovina</name>
    <dbReference type="NCBI Taxonomy" id="92902"/>
    <lineage>
        <taxon>Eukaryota</taxon>
        <taxon>Fungi</taxon>
        <taxon>Dikarya</taxon>
        <taxon>Ascomycota</taxon>
        <taxon>Pezizomycotina</taxon>
        <taxon>Sordariomycetes</taxon>
        <taxon>Sordariomycetidae</taxon>
        <taxon>Sordariales</taxon>
        <taxon>Lasiosphaeriaceae</taxon>
        <taxon>Lasiosphaeria</taxon>
    </lineage>
</organism>
<dbReference type="AlphaFoldDB" id="A0AAE0KBG1"/>
<sequence length="246" mass="26878">MTHQFGPYLAIKKLDNISDIEVFAGYHDTSLERVCLLVGKSWIPLANGHGILGCPVIHWAGKIGDRRVMAVSPFGDSLQKLDMELELSGALILHVAAQLMEYFEHLHSYPHSSSAYRGLSLDNIRFGVGKGQFNVAVVGCSPAATRDLLPNMMFVKDLLLLSPFLDGRENLPNGVAKFLDYLGSLESDRPRGLDRLLLRIGFDTRQLPGRNSTSTSKSLPRGGLRSGGTDGANGDDHDEDGEAFRT</sequence>
<dbReference type="Proteomes" id="UP001287356">
    <property type="component" value="Unassembled WGS sequence"/>
</dbReference>
<accession>A0AAE0KBG1</accession>
<feature type="compositionally biased region" description="Polar residues" evidence="1">
    <location>
        <begin position="209"/>
        <end position="218"/>
    </location>
</feature>
<protein>
    <submittedName>
        <fullName evidence="2">Uncharacterized protein</fullName>
    </submittedName>
</protein>
<proteinExistence type="predicted"/>
<reference evidence="2" key="1">
    <citation type="journal article" date="2023" name="Mol. Phylogenet. Evol.">
        <title>Genome-scale phylogeny and comparative genomics of the fungal order Sordariales.</title>
        <authorList>
            <person name="Hensen N."/>
            <person name="Bonometti L."/>
            <person name="Westerberg I."/>
            <person name="Brannstrom I.O."/>
            <person name="Guillou S."/>
            <person name="Cros-Aarteil S."/>
            <person name="Calhoun S."/>
            <person name="Haridas S."/>
            <person name="Kuo A."/>
            <person name="Mondo S."/>
            <person name="Pangilinan J."/>
            <person name="Riley R."/>
            <person name="LaButti K."/>
            <person name="Andreopoulos B."/>
            <person name="Lipzen A."/>
            <person name="Chen C."/>
            <person name="Yan M."/>
            <person name="Daum C."/>
            <person name="Ng V."/>
            <person name="Clum A."/>
            <person name="Steindorff A."/>
            <person name="Ohm R.A."/>
            <person name="Martin F."/>
            <person name="Silar P."/>
            <person name="Natvig D.O."/>
            <person name="Lalanne C."/>
            <person name="Gautier V."/>
            <person name="Ament-Velasquez S.L."/>
            <person name="Kruys A."/>
            <person name="Hutchinson M.I."/>
            <person name="Powell A.J."/>
            <person name="Barry K."/>
            <person name="Miller A.N."/>
            <person name="Grigoriev I.V."/>
            <person name="Debuchy R."/>
            <person name="Gladieux P."/>
            <person name="Hiltunen Thoren M."/>
            <person name="Johannesson H."/>
        </authorList>
    </citation>
    <scope>NUCLEOTIDE SEQUENCE</scope>
    <source>
        <strain evidence="2">CBS 958.72</strain>
    </source>
</reference>
<dbReference type="EMBL" id="JAULSN010000004">
    <property type="protein sequence ID" value="KAK3373668.1"/>
    <property type="molecule type" value="Genomic_DNA"/>
</dbReference>
<evidence type="ECO:0000313" key="2">
    <source>
        <dbReference type="EMBL" id="KAK3373668.1"/>
    </source>
</evidence>
<comment type="caution">
    <text evidence="2">The sequence shown here is derived from an EMBL/GenBank/DDBJ whole genome shotgun (WGS) entry which is preliminary data.</text>
</comment>
<feature type="region of interest" description="Disordered" evidence="1">
    <location>
        <begin position="208"/>
        <end position="246"/>
    </location>
</feature>
<reference evidence="2" key="2">
    <citation type="submission" date="2023-06" db="EMBL/GenBank/DDBJ databases">
        <authorList>
            <consortium name="Lawrence Berkeley National Laboratory"/>
            <person name="Haridas S."/>
            <person name="Hensen N."/>
            <person name="Bonometti L."/>
            <person name="Westerberg I."/>
            <person name="Brannstrom I.O."/>
            <person name="Guillou S."/>
            <person name="Cros-Aarteil S."/>
            <person name="Calhoun S."/>
            <person name="Kuo A."/>
            <person name="Mondo S."/>
            <person name="Pangilinan J."/>
            <person name="Riley R."/>
            <person name="Labutti K."/>
            <person name="Andreopoulos B."/>
            <person name="Lipzen A."/>
            <person name="Chen C."/>
            <person name="Yanf M."/>
            <person name="Daum C."/>
            <person name="Ng V."/>
            <person name="Clum A."/>
            <person name="Steindorff A."/>
            <person name="Ohm R."/>
            <person name="Martin F."/>
            <person name="Silar P."/>
            <person name="Natvig D."/>
            <person name="Lalanne C."/>
            <person name="Gautier V."/>
            <person name="Ament-Velasquez S.L."/>
            <person name="Kruys A."/>
            <person name="Hutchinson M.I."/>
            <person name="Powell A.J."/>
            <person name="Barry K."/>
            <person name="Miller A.N."/>
            <person name="Grigoriev I.V."/>
            <person name="Debuchy R."/>
            <person name="Gladieux P."/>
            <person name="Thoren M.H."/>
            <person name="Johannesson H."/>
        </authorList>
    </citation>
    <scope>NUCLEOTIDE SEQUENCE</scope>
    <source>
        <strain evidence="2">CBS 958.72</strain>
    </source>
</reference>
<gene>
    <name evidence="2" type="ORF">B0T24DRAFT_703505</name>
</gene>
<name>A0AAE0KBG1_9PEZI</name>